<keyword evidence="2" id="KW-1185">Reference proteome</keyword>
<evidence type="ECO:0000313" key="2">
    <source>
        <dbReference type="Proteomes" id="UP000281553"/>
    </source>
</evidence>
<accession>A0A3P6QFJ6</accession>
<dbReference type="Proteomes" id="UP000281553">
    <property type="component" value="Unassembled WGS sequence"/>
</dbReference>
<proteinExistence type="predicted"/>
<protein>
    <submittedName>
        <fullName evidence="1">Uncharacterized protein</fullName>
    </submittedName>
</protein>
<sequence>MFAVAITFQAIILTILIPCGIVQQSLLYPNRTELTWQAIKDVLFFNYYRLFGFMQLEEISGISINFNSLLTSLICFDSFQVHAFRKSLLASQ</sequence>
<evidence type="ECO:0000313" key="1">
    <source>
        <dbReference type="EMBL" id="VDK47419.1"/>
    </source>
</evidence>
<reference evidence="1 2" key="1">
    <citation type="submission" date="2018-11" db="EMBL/GenBank/DDBJ databases">
        <authorList>
            <consortium name="Pathogen Informatics"/>
        </authorList>
    </citation>
    <scope>NUCLEOTIDE SEQUENCE [LARGE SCALE GENOMIC DNA]</scope>
</reference>
<name>A0A3P6QFJ6_DIBLA</name>
<gene>
    <name evidence="1" type="ORF">DILT_LOCUS1599</name>
</gene>
<organism evidence="1 2">
    <name type="scientific">Dibothriocephalus latus</name>
    <name type="common">Fish tapeworm</name>
    <name type="synonym">Diphyllobothrium latum</name>
    <dbReference type="NCBI Taxonomy" id="60516"/>
    <lineage>
        <taxon>Eukaryota</taxon>
        <taxon>Metazoa</taxon>
        <taxon>Spiralia</taxon>
        <taxon>Lophotrochozoa</taxon>
        <taxon>Platyhelminthes</taxon>
        <taxon>Cestoda</taxon>
        <taxon>Eucestoda</taxon>
        <taxon>Diphyllobothriidea</taxon>
        <taxon>Diphyllobothriidae</taxon>
        <taxon>Dibothriocephalus</taxon>
    </lineage>
</organism>
<dbReference type="AlphaFoldDB" id="A0A3P6QFJ6"/>
<dbReference type="EMBL" id="UYRU01011862">
    <property type="protein sequence ID" value="VDK47419.1"/>
    <property type="molecule type" value="Genomic_DNA"/>
</dbReference>
<dbReference type="OrthoDB" id="9994106at2759"/>